<evidence type="ECO:0000313" key="3">
    <source>
        <dbReference type="Proteomes" id="UP000637720"/>
    </source>
</evidence>
<dbReference type="GO" id="GO:0016020">
    <property type="term" value="C:membrane"/>
    <property type="evidence" value="ECO:0007669"/>
    <property type="project" value="InterPro"/>
</dbReference>
<dbReference type="Pfam" id="PF25198">
    <property type="entry name" value="Spore_GerAC_N"/>
    <property type="match status" value="1"/>
</dbReference>
<dbReference type="Proteomes" id="UP000637720">
    <property type="component" value="Unassembled WGS sequence"/>
</dbReference>
<reference evidence="2" key="2">
    <citation type="submission" date="2020-09" db="EMBL/GenBank/DDBJ databases">
        <authorList>
            <person name="Sun Q."/>
            <person name="Ohkuma M."/>
        </authorList>
    </citation>
    <scope>NUCLEOTIDE SEQUENCE</scope>
    <source>
        <strain evidence="2">JCM 14719</strain>
    </source>
</reference>
<proteinExistence type="predicted"/>
<accession>A0A8J3BA76</accession>
<dbReference type="InterPro" id="IPR008844">
    <property type="entry name" value="Spore_GerAC-like"/>
</dbReference>
<sequence>MNRIGRIAAAGRDASLCLLSLLLLTGCWDRVEINDLALVTAAGLDKGKGKTVKLSLQLAVPAAMPSVAGGDGGGLGGGGAGAGRPPTLVVSAEGITIADAMTKLQEKLPRRIFWGTTG</sequence>
<name>A0A8J3BA76_9BACI</name>
<dbReference type="PROSITE" id="PS51257">
    <property type="entry name" value="PROKAR_LIPOPROTEIN"/>
    <property type="match status" value="1"/>
</dbReference>
<evidence type="ECO:0000259" key="1">
    <source>
        <dbReference type="Pfam" id="PF25198"/>
    </source>
</evidence>
<comment type="caution">
    <text evidence="2">The sequence shown here is derived from an EMBL/GenBank/DDBJ whole genome shotgun (WGS) entry which is preliminary data.</text>
</comment>
<reference evidence="2" key="1">
    <citation type="journal article" date="2014" name="Int. J. Syst. Evol. Microbiol.">
        <title>Complete genome sequence of Corynebacterium casei LMG S-19264T (=DSM 44701T), isolated from a smear-ripened cheese.</title>
        <authorList>
            <consortium name="US DOE Joint Genome Institute (JGI-PGF)"/>
            <person name="Walter F."/>
            <person name="Albersmeier A."/>
            <person name="Kalinowski J."/>
            <person name="Ruckert C."/>
        </authorList>
    </citation>
    <scope>NUCLEOTIDE SEQUENCE</scope>
    <source>
        <strain evidence="2">JCM 14719</strain>
    </source>
</reference>
<dbReference type="PANTHER" id="PTHR35789:SF1">
    <property type="entry name" value="SPORE GERMINATION PROTEIN B3"/>
    <property type="match status" value="1"/>
</dbReference>
<organism evidence="2 3">
    <name type="scientific">Calditerricola satsumensis</name>
    <dbReference type="NCBI Taxonomy" id="373054"/>
    <lineage>
        <taxon>Bacteria</taxon>
        <taxon>Bacillati</taxon>
        <taxon>Bacillota</taxon>
        <taxon>Bacilli</taxon>
        <taxon>Bacillales</taxon>
        <taxon>Bacillaceae</taxon>
        <taxon>Calditerricola</taxon>
    </lineage>
</organism>
<dbReference type="AlphaFoldDB" id="A0A8J3BA76"/>
<keyword evidence="3" id="KW-1185">Reference proteome</keyword>
<feature type="domain" description="Spore germination protein N-terminal" evidence="1">
    <location>
        <begin position="29"/>
        <end position="117"/>
    </location>
</feature>
<evidence type="ECO:0000313" key="2">
    <source>
        <dbReference type="EMBL" id="GGK00260.1"/>
    </source>
</evidence>
<gene>
    <name evidence="2" type="ORF">GCM10007043_12910</name>
</gene>
<dbReference type="EMBL" id="BMOF01000022">
    <property type="protein sequence ID" value="GGK00260.1"/>
    <property type="molecule type" value="Genomic_DNA"/>
</dbReference>
<dbReference type="GO" id="GO:0009847">
    <property type="term" value="P:spore germination"/>
    <property type="evidence" value="ECO:0007669"/>
    <property type="project" value="InterPro"/>
</dbReference>
<protein>
    <recommendedName>
        <fullName evidence="1">Spore germination protein N-terminal domain-containing protein</fullName>
    </recommendedName>
</protein>
<dbReference type="RefSeq" id="WP_054671095.1">
    <property type="nucleotide sequence ID" value="NZ_BMOF01000022.1"/>
</dbReference>
<dbReference type="InterPro" id="IPR057336">
    <property type="entry name" value="GerAC_N"/>
</dbReference>
<dbReference type="PANTHER" id="PTHR35789">
    <property type="entry name" value="SPORE GERMINATION PROTEIN B3"/>
    <property type="match status" value="1"/>
</dbReference>